<dbReference type="EMBL" id="OX451739">
    <property type="protein sequence ID" value="CAI8611174.1"/>
    <property type="molecule type" value="Genomic_DNA"/>
</dbReference>
<organism evidence="2 3">
    <name type="scientific">Vicia faba</name>
    <name type="common">Broad bean</name>
    <name type="synonym">Faba vulgaris</name>
    <dbReference type="NCBI Taxonomy" id="3906"/>
    <lineage>
        <taxon>Eukaryota</taxon>
        <taxon>Viridiplantae</taxon>
        <taxon>Streptophyta</taxon>
        <taxon>Embryophyta</taxon>
        <taxon>Tracheophyta</taxon>
        <taxon>Spermatophyta</taxon>
        <taxon>Magnoliopsida</taxon>
        <taxon>eudicotyledons</taxon>
        <taxon>Gunneridae</taxon>
        <taxon>Pentapetalae</taxon>
        <taxon>rosids</taxon>
        <taxon>fabids</taxon>
        <taxon>Fabales</taxon>
        <taxon>Fabaceae</taxon>
        <taxon>Papilionoideae</taxon>
        <taxon>50 kb inversion clade</taxon>
        <taxon>NPAAA clade</taxon>
        <taxon>Hologalegina</taxon>
        <taxon>IRL clade</taxon>
        <taxon>Fabeae</taxon>
        <taxon>Vicia</taxon>
    </lineage>
</organism>
<feature type="non-terminal residue" evidence="2">
    <location>
        <position position="1"/>
    </location>
</feature>
<evidence type="ECO:0000313" key="2">
    <source>
        <dbReference type="EMBL" id="CAI8611174.1"/>
    </source>
</evidence>
<dbReference type="Proteomes" id="UP001157006">
    <property type="component" value="Chromosome 4"/>
</dbReference>
<keyword evidence="3" id="KW-1185">Reference proteome</keyword>
<reference evidence="2 3" key="1">
    <citation type="submission" date="2023-01" db="EMBL/GenBank/DDBJ databases">
        <authorList>
            <person name="Kreplak J."/>
        </authorList>
    </citation>
    <scope>NUCLEOTIDE SEQUENCE [LARGE SCALE GENOMIC DNA]</scope>
</reference>
<feature type="region of interest" description="Disordered" evidence="1">
    <location>
        <begin position="31"/>
        <end position="53"/>
    </location>
</feature>
<evidence type="ECO:0000313" key="3">
    <source>
        <dbReference type="Proteomes" id="UP001157006"/>
    </source>
</evidence>
<evidence type="ECO:0000256" key="1">
    <source>
        <dbReference type="SAM" id="MobiDB-lite"/>
    </source>
</evidence>
<dbReference type="AlphaFoldDB" id="A0AAV1AL13"/>
<sequence length="129" mass="14183">VERVFVQGPTTETPGPFQFFMFVLKRREPEGVGRTELASTAAAGPKPLTSEPHATLLPPRLQNNTDSATIHHHAQNISCNRSRWTTTSHVAGNSLVKKPPHNTDSSLSLAFVIDWLCTEKAGVVKRDEI</sequence>
<gene>
    <name evidence="2" type="ORF">VFH_IV216960</name>
</gene>
<name>A0AAV1AL13_VICFA</name>
<proteinExistence type="predicted"/>
<protein>
    <submittedName>
        <fullName evidence="2">Uncharacterized protein</fullName>
    </submittedName>
</protein>
<accession>A0AAV1AL13</accession>